<dbReference type="InterPro" id="IPR000092">
    <property type="entry name" value="Polyprenyl_synt"/>
</dbReference>
<evidence type="ECO:0000313" key="2">
    <source>
        <dbReference type="EMBL" id="KAF4105923.1"/>
    </source>
</evidence>
<keyword evidence="1" id="KW-0808">Transferase</keyword>
<comment type="caution">
    <text evidence="2">The sequence shown here is derived from an EMBL/GenBank/DDBJ whole genome shotgun (WGS) entry which is preliminary data.</text>
</comment>
<reference evidence="2 3" key="1">
    <citation type="submission" date="2020-04" db="EMBL/GenBank/DDBJ databases">
        <title>Chromosome-level genome assembly of a cyprinid fish Onychostoma macrolepis by integration of Nanopore Sequencing, Bionano and Hi-C technology.</title>
        <authorList>
            <person name="Wang D."/>
        </authorList>
    </citation>
    <scope>NUCLEOTIDE SEQUENCE [LARGE SCALE GENOMIC DNA]</scope>
    <source>
        <strain evidence="2">SWU-2019</strain>
        <tissue evidence="2">Muscle</tissue>
    </source>
</reference>
<dbReference type="GO" id="GO:1990234">
    <property type="term" value="C:transferase complex"/>
    <property type="evidence" value="ECO:0007669"/>
    <property type="project" value="TreeGrafter"/>
</dbReference>
<dbReference type="GO" id="GO:0005739">
    <property type="term" value="C:mitochondrion"/>
    <property type="evidence" value="ECO:0007669"/>
    <property type="project" value="TreeGrafter"/>
</dbReference>
<keyword evidence="3" id="KW-1185">Reference proteome</keyword>
<evidence type="ECO:0008006" key="4">
    <source>
        <dbReference type="Google" id="ProtNLM"/>
    </source>
</evidence>
<dbReference type="Pfam" id="PF00348">
    <property type="entry name" value="polyprenyl_synt"/>
    <property type="match status" value="1"/>
</dbReference>
<dbReference type="InterPro" id="IPR008949">
    <property type="entry name" value="Isoprenoid_synthase_dom_sf"/>
</dbReference>
<dbReference type="EMBL" id="JAAMOB010000013">
    <property type="protein sequence ID" value="KAF4105923.1"/>
    <property type="molecule type" value="Genomic_DNA"/>
</dbReference>
<dbReference type="GO" id="GO:0008299">
    <property type="term" value="P:isoprenoid biosynthetic process"/>
    <property type="evidence" value="ECO:0007669"/>
    <property type="project" value="InterPro"/>
</dbReference>
<dbReference type="Proteomes" id="UP000579812">
    <property type="component" value="Unassembled WGS sequence"/>
</dbReference>
<dbReference type="PANTHER" id="PTHR12001:SF55">
    <property type="entry name" value="ALL TRANS-POLYPRENYL-DIPHOSPHATE SYNTHASE PDSS2"/>
    <property type="match status" value="1"/>
</dbReference>
<organism evidence="2 3">
    <name type="scientific">Onychostoma macrolepis</name>
    <dbReference type="NCBI Taxonomy" id="369639"/>
    <lineage>
        <taxon>Eukaryota</taxon>
        <taxon>Metazoa</taxon>
        <taxon>Chordata</taxon>
        <taxon>Craniata</taxon>
        <taxon>Vertebrata</taxon>
        <taxon>Euteleostomi</taxon>
        <taxon>Actinopterygii</taxon>
        <taxon>Neopterygii</taxon>
        <taxon>Teleostei</taxon>
        <taxon>Ostariophysi</taxon>
        <taxon>Cypriniformes</taxon>
        <taxon>Cyprinidae</taxon>
        <taxon>Acrossocheilinae</taxon>
        <taxon>Onychostoma</taxon>
    </lineage>
</organism>
<gene>
    <name evidence="2" type="ORF">G5714_013585</name>
</gene>
<dbReference type="SUPFAM" id="SSF48576">
    <property type="entry name" value="Terpenoid synthases"/>
    <property type="match status" value="1"/>
</dbReference>
<dbReference type="OrthoDB" id="9983019at2759"/>
<dbReference type="AlphaFoldDB" id="A0A7J6CH40"/>
<sequence>MLHNWTFRNLHGLSVWTNVFALTKDHRSISGGDFCVNEEDVFFPKEVTLGGQRLLDLTLNKSRLSYVGWRHLSIFSNPSPSNWTKVVSDAEKIVGYPTSFMSLRCLLSDELSNVAMHVRKLVGTKHPLLNTARGFVYDSRNNLQMRGLIVLLMSKAAGPCPSASDPIHDSMVSGIYPSQRNLAEITELIHTAFLVHRGIVNLKEWTNSDGPLKDMQFGNKMAVLSGDFLLANACTGLAQLNDTKVVELISSAIGDVVQGIYHESSTSAEEGSLTVASWEDQTFLSHGALLAKSCQAAMKLARHGNEAQNLAFQYGKHLALGHKLNSDLQPFVKSGSEPAVFSLDSAPVVFHRQIVGPERWRHQLKQVQNMARQIDYTKLRGLIKTERGVNQALDLCSYHSNKALEAMKCFPPSEAQSALENMACAVTKF</sequence>
<dbReference type="Gene3D" id="1.10.600.10">
    <property type="entry name" value="Farnesyl Diphosphate Synthase"/>
    <property type="match status" value="1"/>
</dbReference>
<protein>
    <recommendedName>
        <fullName evidence="4">Prenyl (Decaprenyl) diphosphate synthase, subunit 2</fullName>
    </recommendedName>
</protein>
<accession>A0A7J6CH40</accession>
<evidence type="ECO:0000256" key="1">
    <source>
        <dbReference type="RuleBase" id="RU004466"/>
    </source>
</evidence>
<proteinExistence type="inferred from homology"/>
<comment type="similarity">
    <text evidence="1">Belongs to the FPP/GGPP synthase family.</text>
</comment>
<dbReference type="PANTHER" id="PTHR12001">
    <property type="entry name" value="GERANYLGERANYL PYROPHOSPHATE SYNTHASE"/>
    <property type="match status" value="1"/>
</dbReference>
<evidence type="ECO:0000313" key="3">
    <source>
        <dbReference type="Proteomes" id="UP000579812"/>
    </source>
</evidence>
<dbReference type="GO" id="GO:0004659">
    <property type="term" value="F:prenyltransferase activity"/>
    <property type="evidence" value="ECO:0007669"/>
    <property type="project" value="InterPro"/>
</dbReference>
<name>A0A7J6CH40_9TELE</name>
<dbReference type="GO" id="GO:0006744">
    <property type="term" value="P:ubiquinone biosynthetic process"/>
    <property type="evidence" value="ECO:0007669"/>
    <property type="project" value="TreeGrafter"/>
</dbReference>